<organism evidence="3 4">
    <name type="scientific">Melanomma pulvis-pyrius CBS 109.77</name>
    <dbReference type="NCBI Taxonomy" id="1314802"/>
    <lineage>
        <taxon>Eukaryota</taxon>
        <taxon>Fungi</taxon>
        <taxon>Dikarya</taxon>
        <taxon>Ascomycota</taxon>
        <taxon>Pezizomycotina</taxon>
        <taxon>Dothideomycetes</taxon>
        <taxon>Pleosporomycetidae</taxon>
        <taxon>Pleosporales</taxon>
        <taxon>Melanommataceae</taxon>
        <taxon>Melanomma</taxon>
    </lineage>
</organism>
<keyword evidence="1" id="KW-0472">Membrane</keyword>
<gene>
    <name evidence="3" type="ORF">K505DRAFT_284791</name>
</gene>
<dbReference type="Proteomes" id="UP000799757">
    <property type="component" value="Unassembled WGS sequence"/>
</dbReference>
<keyword evidence="1" id="KW-1133">Transmembrane helix</keyword>
<dbReference type="GO" id="GO:0005524">
    <property type="term" value="F:ATP binding"/>
    <property type="evidence" value="ECO:0007669"/>
    <property type="project" value="InterPro"/>
</dbReference>
<evidence type="ECO:0000259" key="2">
    <source>
        <dbReference type="PROSITE" id="PS50011"/>
    </source>
</evidence>
<dbReference type="PANTHER" id="PTHR24359">
    <property type="entry name" value="SERINE/THREONINE-PROTEIN KINASE SBK1"/>
    <property type="match status" value="1"/>
</dbReference>
<dbReference type="OrthoDB" id="4062651at2759"/>
<reference evidence="3" key="1">
    <citation type="journal article" date="2020" name="Stud. Mycol.">
        <title>101 Dothideomycetes genomes: a test case for predicting lifestyles and emergence of pathogens.</title>
        <authorList>
            <person name="Haridas S."/>
            <person name="Albert R."/>
            <person name="Binder M."/>
            <person name="Bloem J."/>
            <person name="Labutti K."/>
            <person name="Salamov A."/>
            <person name="Andreopoulos B."/>
            <person name="Baker S."/>
            <person name="Barry K."/>
            <person name="Bills G."/>
            <person name="Bluhm B."/>
            <person name="Cannon C."/>
            <person name="Castanera R."/>
            <person name="Culley D."/>
            <person name="Daum C."/>
            <person name="Ezra D."/>
            <person name="Gonzalez J."/>
            <person name="Henrissat B."/>
            <person name="Kuo A."/>
            <person name="Liang C."/>
            <person name="Lipzen A."/>
            <person name="Lutzoni F."/>
            <person name="Magnuson J."/>
            <person name="Mondo S."/>
            <person name="Nolan M."/>
            <person name="Ohm R."/>
            <person name="Pangilinan J."/>
            <person name="Park H.-J."/>
            <person name="Ramirez L."/>
            <person name="Alfaro M."/>
            <person name="Sun H."/>
            <person name="Tritt A."/>
            <person name="Yoshinaga Y."/>
            <person name="Zwiers L.-H."/>
            <person name="Turgeon B."/>
            <person name="Goodwin S."/>
            <person name="Spatafora J."/>
            <person name="Crous P."/>
            <person name="Grigoriev I."/>
        </authorList>
    </citation>
    <scope>NUCLEOTIDE SEQUENCE</scope>
    <source>
        <strain evidence="3">CBS 109.77</strain>
    </source>
</reference>
<name>A0A6A6WYQ1_9PLEO</name>
<evidence type="ECO:0000256" key="1">
    <source>
        <dbReference type="SAM" id="Phobius"/>
    </source>
</evidence>
<proteinExistence type="predicted"/>
<dbReference type="InterPro" id="IPR027417">
    <property type="entry name" value="P-loop_NTPase"/>
</dbReference>
<dbReference type="SMART" id="SM00220">
    <property type="entry name" value="S_TKc"/>
    <property type="match status" value="1"/>
</dbReference>
<dbReference type="InterPro" id="IPR000719">
    <property type="entry name" value="Prot_kinase_dom"/>
</dbReference>
<accession>A0A6A6WYQ1</accession>
<keyword evidence="4" id="KW-1185">Reference proteome</keyword>
<dbReference type="CDD" id="cd00180">
    <property type="entry name" value="PKc"/>
    <property type="match status" value="1"/>
</dbReference>
<dbReference type="GO" id="GO:0004674">
    <property type="term" value="F:protein serine/threonine kinase activity"/>
    <property type="evidence" value="ECO:0007669"/>
    <property type="project" value="TreeGrafter"/>
</dbReference>
<protein>
    <recommendedName>
        <fullName evidence="2">Protein kinase domain-containing protein</fullName>
    </recommendedName>
</protein>
<sequence>MSMERRILGTDFKKELIQQMTQAQNKNGLTRGYFITDEFLQKLFTKENVKEHLKKHLDFVRGETEKMSQMAESISKCSRKLYAILVLIDKPERIKQLLGVAPPVNDITLFAATQEGFLSFCSIERLKKTAGLSDIADEFNKTQWYFPPLLSSDEILSFPPTWFMFPFTSKPQPKGYGGFGAVMEAEIAKGYLHYPGLELESKIAYKKIVKFVNHDQEWEKLKDEVRVLQMRPHEHITPLLASFTAGLEIAVNPDYSQQCMYMISPLALMDMETWMEKEPDYLKGYNDDELRHHIYFDAMLGLISGLTHIHREIKGVVGYHRDLKPKNILLFERPKWTWKICDFGCANLKPVDDTGTANFVTTPYWAPPELFRDKDSTNGHTHGRSHDVFSLGCVFLLLATMLKYRWTPLGLEKFKKARGDSNLNGEKSDLQPENHAFHNSMDEVRKWIQSLDEHARREDYQKVLNLIGEMLLPREERIFAWEVEVDLYGIIDSGRSEEDCLNRLKNTIQHSRQIDINLIHNPVTRARKRGRSNAFLNVLQEARWYERSPHTTQELEKRTQKVTKYYSTLSVLDQEEPLFGRQALYDSISQVFAKTDSVALWGLGGIGKSALALYYAAQFSDPKAEVRKHTFWVNAETLVDMQYSYMQIGQAIKLFDDGRANTEKVLEQVNKWLEDGSNGPWIMVIDGLDVASEAAEIKRNLPEQGCGQILITTRNRGLVQEFVLFHKGAGIEVERPDEEDCMRIHKYYTDKNLFKKFTKHTDDLLDLLWFPKLIKEATNYMNIHHMYPKDLFEDITDRGFSEIDAFSPHFVEYLLEPLVPHSLADAERWPREVKVLVRFAFFDTGGIDFELIDLVKRESGFENCHNLRQILATLRNCSLINTVTQDDRTIYSINKTIQLAVLEWIEKEQGRIGLLKIYDKALSMMYRYYQERRNGGKKNANKKTGSLAQHQGSSFKYKEMLLPHFERFLAFATKKSSPLQFSFADRAVQAIILFSRPLLDQDRHGDAIHVLEYAQAHSSVDVDGLPEAKAQRRQRIHFWLGRQLVKAYISRPPDDMSWSYWEKAEKLVIRLLKEAKESANNSSGYMWAGNPVLAWEISLDLVRVYWESKRLHEAEQQLGLMDQIKVQLEDGKVKFPAIKDIVPALEDPAAQNVEAMAERSNTLKKLAIQVKQEEGLLHLATGRKHASQKAPGLARDCWKAARDALSTAELALRQSLPEEKEMQSFVAVHIAVANTKIGTREALRKAEQTLTDELKKVQRDYGPDCQRAWEMERKLNAVRLQGDKSQISVAMNSSMMLLGFYEETFGENSGPAIKCASQLREAYVKLGRLQDAHDLAKKVLGMPPSEARTSRWRMMKWIFVLFVVNGTVFTYMVLLHSSSTSLAGISGRDS</sequence>
<dbReference type="InterPro" id="IPR011009">
    <property type="entry name" value="Kinase-like_dom_sf"/>
</dbReference>
<evidence type="ECO:0000313" key="3">
    <source>
        <dbReference type="EMBL" id="KAF2789212.1"/>
    </source>
</evidence>
<dbReference type="Gene3D" id="1.10.510.10">
    <property type="entry name" value="Transferase(Phosphotransferase) domain 1"/>
    <property type="match status" value="1"/>
</dbReference>
<evidence type="ECO:0000313" key="4">
    <source>
        <dbReference type="Proteomes" id="UP000799757"/>
    </source>
</evidence>
<keyword evidence="1" id="KW-0812">Transmembrane</keyword>
<dbReference type="SUPFAM" id="SSF52540">
    <property type="entry name" value="P-loop containing nucleoside triphosphate hydrolases"/>
    <property type="match status" value="1"/>
</dbReference>
<feature type="domain" description="Protein kinase" evidence="2">
    <location>
        <begin position="168"/>
        <end position="491"/>
    </location>
</feature>
<dbReference type="Pfam" id="PF00069">
    <property type="entry name" value="Pkinase"/>
    <property type="match status" value="1"/>
</dbReference>
<dbReference type="SUPFAM" id="SSF56112">
    <property type="entry name" value="Protein kinase-like (PK-like)"/>
    <property type="match status" value="1"/>
</dbReference>
<dbReference type="EMBL" id="MU002154">
    <property type="protein sequence ID" value="KAF2789212.1"/>
    <property type="molecule type" value="Genomic_DNA"/>
</dbReference>
<dbReference type="PROSITE" id="PS50011">
    <property type="entry name" value="PROTEIN_KINASE_DOM"/>
    <property type="match status" value="1"/>
</dbReference>
<feature type="transmembrane region" description="Helical" evidence="1">
    <location>
        <begin position="1357"/>
        <end position="1374"/>
    </location>
</feature>
<dbReference type="PANTHER" id="PTHR24359:SF1">
    <property type="entry name" value="INHIBITOR OF NUCLEAR FACTOR KAPPA-B KINASE EPSILON SUBUNIT HOMOLOG 1-RELATED"/>
    <property type="match status" value="1"/>
</dbReference>
<dbReference type="Gene3D" id="3.40.50.300">
    <property type="entry name" value="P-loop containing nucleotide triphosphate hydrolases"/>
    <property type="match status" value="1"/>
</dbReference>